<protein>
    <submittedName>
        <fullName evidence="1">Uncharacterized protein</fullName>
    </submittedName>
</protein>
<dbReference type="EMBL" id="JAPDGR010002522">
    <property type="protein sequence ID" value="KAJ2975386.1"/>
    <property type="molecule type" value="Genomic_DNA"/>
</dbReference>
<keyword evidence="2" id="KW-1185">Reference proteome</keyword>
<organism evidence="1 2">
    <name type="scientific">Xylaria curta</name>
    <dbReference type="NCBI Taxonomy" id="42375"/>
    <lineage>
        <taxon>Eukaryota</taxon>
        <taxon>Fungi</taxon>
        <taxon>Dikarya</taxon>
        <taxon>Ascomycota</taxon>
        <taxon>Pezizomycotina</taxon>
        <taxon>Sordariomycetes</taxon>
        <taxon>Xylariomycetidae</taxon>
        <taxon>Xylariales</taxon>
        <taxon>Xylariaceae</taxon>
        <taxon>Xylaria</taxon>
    </lineage>
</organism>
<accession>A0ACC1NA68</accession>
<evidence type="ECO:0000313" key="2">
    <source>
        <dbReference type="Proteomes" id="UP001143856"/>
    </source>
</evidence>
<reference evidence="1" key="1">
    <citation type="submission" date="2022-10" db="EMBL/GenBank/DDBJ databases">
        <title>Genome Sequence of Xylaria curta.</title>
        <authorList>
            <person name="Buettner E."/>
        </authorList>
    </citation>
    <scope>NUCLEOTIDE SEQUENCE</scope>
    <source>
        <strain evidence="1">Babe10</strain>
    </source>
</reference>
<comment type="caution">
    <text evidence="1">The sequence shown here is derived from an EMBL/GenBank/DDBJ whole genome shotgun (WGS) entry which is preliminary data.</text>
</comment>
<name>A0ACC1NA68_9PEZI</name>
<dbReference type="Proteomes" id="UP001143856">
    <property type="component" value="Unassembled WGS sequence"/>
</dbReference>
<sequence>MARVSWPPSLGNAKIQGVMELAVKTVQAQQARCHAFVVHSPLISHNGEREFAIPFLFFLRYGREGVPVPLKFNGGPLCYLDHGVMAHLKAFNPFTKSNNRFSGLRLGPIVAAVLFTLILFYTTEFRRRSWSCKTWATCFGGRPHNYKHWDDVDPELRVDSFEKTLHDGTVFFHRQTVENTKTTSRRGATSTTSWIWSSLPTWISPTSRWV</sequence>
<evidence type="ECO:0000313" key="1">
    <source>
        <dbReference type="EMBL" id="KAJ2975386.1"/>
    </source>
</evidence>
<proteinExistence type="predicted"/>
<gene>
    <name evidence="1" type="ORF">NUW58_g8370</name>
</gene>